<gene>
    <name evidence="2" type="ORF">SHM7688_03317</name>
</gene>
<reference evidence="2 3" key="1">
    <citation type="submission" date="2015-09" db="EMBL/GenBank/DDBJ databases">
        <authorList>
            <consortium name="Swine Surveillance"/>
        </authorList>
    </citation>
    <scope>NUCLEOTIDE SEQUENCE [LARGE SCALE GENOMIC DNA]</scope>
    <source>
        <strain evidence="2 3">CECT 7688</strain>
    </source>
</reference>
<dbReference type="EMBL" id="CYPW01000032">
    <property type="protein sequence ID" value="CUH53848.1"/>
    <property type="molecule type" value="Genomic_DNA"/>
</dbReference>
<proteinExistence type="predicted"/>
<dbReference type="Proteomes" id="UP000054823">
    <property type="component" value="Unassembled WGS sequence"/>
</dbReference>
<protein>
    <submittedName>
        <fullName evidence="2">Uncharacterized protein</fullName>
    </submittedName>
</protein>
<dbReference type="STRING" id="321267.SHM7688_03317"/>
<evidence type="ECO:0000256" key="1">
    <source>
        <dbReference type="SAM" id="Phobius"/>
    </source>
</evidence>
<keyword evidence="1" id="KW-1133">Transmembrane helix</keyword>
<feature type="transmembrane region" description="Helical" evidence="1">
    <location>
        <begin position="6"/>
        <end position="26"/>
    </location>
</feature>
<accession>A0A0P1ETT0</accession>
<sequence length="102" mass="10702">MRFAQYLPVVLAGVFCVTVLPVMTMVGAPLKEGGPRVIVAGPGVDLTNLVEVSGGWVVGVSRAPLAIMGTSDAEDFDMRLKLNGAWAILDGDALAWLCDVKT</sequence>
<name>A0A0P1ETT0_9RHOB</name>
<evidence type="ECO:0000313" key="3">
    <source>
        <dbReference type="Proteomes" id="UP000054823"/>
    </source>
</evidence>
<keyword evidence="3" id="KW-1185">Reference proteome</keyword>
<organism evidence="2 3">
    <name type="scientific">Shimia marina</name>
    <dbReference type="NCBI Taxonomy" id="321267"/>
    <lineage>
        <taxon>Bacteria</taxon>
        <taxon>Pseudomonadati</taxon>
        <taxon>Pseudomonadota</taxon>
        <taxon>Alphaproteobacteria</taxon>
        <taxon>Rhodobacterales</taxon>
        <taxon>Roseobacteraceae</taxon>
    </lineage>
</organism>
<keyword evidence="1" id="KW-0812">Transmembrane</keyword>
<dbReference type="AlphaFoldDB" id="A0A0P1ETT0"/>
<keyword evidence="1" id="KW-0472">Membrane</keyword>
<evidence type="ECO:0000313" key="2">
    <source>
        <dbReference type="EMBL" id="CUH53848.1"/>
    </source>
</evidence>